<dbReference type="InterPro" id="IPR007280">
    <property type="entry name" value="Peptidase_C_arc/bac"/>
</dbReference>
<feature type="active site" description="Charge relay system" evidence="4">
    <location>
        <position position="555"/>
    </location>
</feature>
<feature type="active site" description="Charge relay system" evidence="4">
    <location>
        <position position="330"/>
    </location>
</feature>
<dbReference type="Proteomes" id="UP000629098">
    <property type="component" value="Unassembled WGS sequence"/>
</dbReference>
<feature type="domain" description="Peptidase C-terminal archaeal/bacterial" evidence="6">
    <location>
        <begin position="107"/>
        <end position="170"/>
    </location>
</feature>
<dbReference type="PROSITE" id="PS51892">
    <property type="entry name" value="SUBTILASE"/>
    <property type="match status" value="1"/>
</dbReference>
<protein>
    <submittedName>
        <fullName evidence="7">S8 family serine peptidase</fullName>
    </submittedName>
</protein>
<keyword evidence="2 4" id="KW-0378">Hydrolase</keyword>
<dbReference type="RefSeq" id="WP_190835980.1">
    <property type="nucleotide sequence ID" value="NZ_CAWPPI010000099.1"/>
</dbReference>
<sequence length="622" mass="66088">MLDYSNLERQSNLITNLDYSLTGFSSGKGINDELLPIREFSGSSADYGDFLQISSFIDATDSPSSLEYSPLVATDPGSVFSTAYNIGNLTSLQTVTDFVSYYTDPIDIYSFYLPSYSSFNLSLNGLSADADVELLDAFGTRISLSDNSGNKYETIDGTLAAGTYYVRVYQYSTSSTTYRLGLSATPIVNNTRIVSGTLDANAFTFQSGFNLTVISGNGNVDFGTGARDVLNLSNINSSTVTFNSAANSLGGLPYNTGNGTRIFDAITLNDGSQILFEGIDQIQFADTTLNLSVIPNDPLFGRQWNLHMMGVHNAWRFTTGSNNVLLGIQDTGLAIDRFGYIHDDLRTATILPNNYIDESTSNVKPSHGTAVQGIIAAISNNGNGMSGINWNSPVFNIDALGGDTNDLTLAQATRELIAEANQNGQRLIINMSLGLTDFNTFGQTGFNPELERLVANNPNVLFLIAAGNAGVNRMIYPATLAGLYSNVIAVGASWGATDDYGYTTTPGQRIPYSQYGSGLTLMGPSEVVSTRAYRSSTGATVFDYYPSIDGFNGTSAATPNVTGVASLVLSANPNLSATQVKQILSQTAYDLGATGYDTVYGSGFVNADAAVRRALAIGSGAA</sequence>
<dbReference type="Pfam" id="PF00082">
    <property type="entry name" value="Peptidase_S8"/>
    <property type="match status" value="1"/>
</dbReference>
<evidence type="ECO:0000313" key="7">
    <source>
        <dbReference type="EMBL" id="MBD2776910.1"/>
    </source>
</evidence>
<dbReference type="PANTHER" id="PTHR42884">
    <property type="entry name" value="PROPROTEIN CONVERTASE SUBTILISIN/KEXIN-RELATED"/>
    <property type="match status" value="1"/>
</dbReference>
<comment type="caution">
    <text evidence="7">The sequence shown here is derived from an EMBL/GenBank/DDBJ whole genome shotgun (WGS) entry which is preliminary data.</text>
</comment>
<dbReference type="PANTHER" id="PTHR42884:SF14">
    <property type="entry name" value="NEUROENDOCRINE CONVERTASE 1"/>
    <property type="match status" value="1"/>
</dbReference>
<dbReference type="SUPFAM" id="SSF52743">
    <property type="entry name" value="Subtilisin-like"/>
    <property type="match status" value="1"/>
</dbReference>
<reference evidence="7" key="1">
    <citation type="submission" date="2020-09" db="EMBL/GenBank/DDBJ databases">
        <title>Iningainema tapete sp. nov. (Scytonemataceae, Cyanobacteria) from greenhouses in central Florida (USA) produces two types of nodularin with biosynthetic potential for microcystin-LR and anabaenopeptins.</title>
        <authorList>
            <person name="Berthold D.E."/>
            <person name="Lefler F.W."/>
            <person name="Huang I.-S."/>
            <person name="Abdulla H."/>
            <person name="Zimba P.V."/>
            <person name="Laughinghouse H.D. IV."/>
        </authorList>
    </citation>
    <scope>NUCLEOTIDE SEQUENCE</scope>
    <source>
        <strain evidence="7">BLCCT55</strain>
    </source>
</reference>
<dbReference type="PROSITE" id="PS00138">
    <property type="entry name" value="SUBTILASE_SER"/>
    <property type="match status" value="1"/>
</dbReference>
<dbReference type="InterPro" id="IPR036852">
    <property type="entry name" value="Peptidase_S8/S53_dom_sf"/>
</dbReference>
<dbReference type="InterPro" id="IPR023828">
    <property type="entry name" value="Peptidase_S8_Ser-AS"/>
</dbReference>
<evidence type="ECO:0000256" key="3">
    <source>
        <dbReference type="ARBA" id="ARBA00022825"/>
    </source>
</evidence>
<dbReference type="AlphaFoldDB" id="A0A8J7CGW1"/>
<feature type="active site" description="Charge relay system" evidence="4">
    <location>
        <position position="367"/>
    </location>
</feature>
<accession>A0A8J7CGW1</accession>
<organism evidence="7 8">
    <name type="scientific">Iningainema tapete BLCC-T55</name>
    <dbReference type="NCBI Taxonomy" id="2748662"/>
    <lineage>
        <taxon>Bacteria</taxon>
        <taxon>Bacillati</taxon>
        <taxon>Cyanobacteriota</taxon>
        <taxon>Cyanophyceae</taxon>
        <taxon>Nostocales</taxon>
        <taxon>Scytonemataceae</taxon>
        <taxon>Iningainema tapete</taxon>
    </lineage>
</organism>
<name>A0A8J7CGW1_9CYAN</name>
<dbReference type="PRINTS" id="PR00723">
    <property type="entry name" value="SUBTILISIN"/>
</dbReference>
<dbReference type="InterPro" id="IPR000209">
    <property type="entry name" value="Peptidase_S8/S53_dom"/>
</dbReference>
<dbReference type="Pfam" id="PF04151">
    <property type="entry name" value="PPC"/>
    <property type="match status" value="1"/>
</dbReference>
<evidence type="ECO:0000256" key="1">
    <source>
        <dbReference type="ARBA" id="ARBA00022670"/>
    </source>
</evidence>
<dbReference type="SUPFAM" id="SSF89260">
    <property type="entry name" value="Collagen-binding domain"/>
    <property type="match status" value="1"/>
</dbReference>
<dbReference type="GO" id="GO:0016485">
    <property type="term" value="P:protein processing"/>
    <property type="evidence" value="ECO:0007669"/>
    <property type="project" value="TreeGrafter"/>
</dbReference>
<evidence type="ECO:0000256" key="2">
    <source>
        <dbReference type="ARBA" id="ARBA00022801"/>
    </source>
</evidence>
<dbReference type="Gene3D" id="3.40.50.200">
    <property type="entry name" value="Peptidase S8/S53 domain"/>
    <property type="match status" value="1"/>
</dbReference>
<proteinExistence type="inferred from homology"/>
<gene>
    <name evidence="7" type="ORF">ICL16_33885</name>
</gene>
<dbReference type="GO" id="GO:0004252">
    <property type="term" value="F:serine-type endopeptidase activity"/>
    <property type="evidence" value="ECO:0007669"/>
    <property type="project" value="UniProtKB-UniRule"/>
</dbReference>
<keyword evidence="3 4" id="KW-0720">Serine protease</keyword>
<dbReference type="GO" id="GO:0016020">
    <property type="term" value="C:membrane"/>
    <property type="evidence" value="ECO:0007669"/>
    <property type="project" value="TreeGrafter"/>
</dbReference>
<comment type="similarity">
    <text evidence="4">Belongs to the peptidase S8 family.</text>
</comment>
<feature type="domain" description="Peptidase S8/S53" evidence="5">
    <location>
        <begin position="322"/>
        <end position="603"/>
    </location>
</feature>
<evidence type="ECO:0000313" key="8">
    <source>
        <dbReference type="Proteomes" id="UP000629098"/>
    </source>
</evidence>
<keyword evidence="1 4" id="KW-0645">Protease</keyword>
<evidence type="ECO:0000259" key="5">
    <source>
        <dbReference type="Pfam" id="PF00082"/>
    </source>
</evidence>
<keyword evidence="8" id="KW-1185">Reference proteome</keyword>
<dbReference type="EMBL" id="JACXAE010000099">
    <property type="protein sequence ID" value="MBD2776910.1"/>
    <property type="molecule type" value="Genomic_DNA"/>
</dbReference>
<evidence type="ECO:0000259" key="6">
    <source>
        <dbReference type="Pfam" id="PF04151"/>
    </source>
</evidence>
<dbReference type="InterPro" id="IPR015500">
    <property type="entry name" value="Peptidase_S8_subtilisin-rel"/>
</dbReference>
<dbReference type="Gene3D" id="2.60.120.380">
    <property type="match status" value="1"/>
</dbReference>
<evidence type="ECO:0000256" key="4">
    <source>
        <dbReference type="PROSITE-ProRule" id="PRU01240"/>
    </source>
</evidence>